<name>A0A815BEJ6_ADIRI</name>
<reference evidence="1" key="1">
    <citation type="submission" date="2021-02" db="EMBL/GenBank/DDBJ databases">
        <authorList>
            <person name="Nowell W R."/>
        </authorList>
    </citation>
    <scope>NUCLEOTIDE SEQUENCE</scope>
</reference>
<protein>
    <submittedName>
        <fullName evidence="1">Uncharacterized protein</fullName>
    </submittedName>
</protein>
<evidence type="ECO:0000313" key="2">
    <source>
        <dbReference type="Proteomes" id="UP000663852"/>
    </source>
</evidence>
<dbReference type="AlphaFoldDB" id="A0A815BEJ6"/>
<accession>A0A815BEJ6</accession>
<evidence type="ECO:0000313" key="1">
    <source>
        <dbReference type="EMBL" id="CAF1269303.1"/>
    </source>
</evidence>
<sequence length="114" mass="13119">MKSVGGSMMDMYPNDYYKEQLQSQFPMYFGSSSRPEEFTLKCGRVTAILLEQMPMLLDEWDPRSKSQINFSTVTLHKDEGRCLSEAMLSAKAVLVYRTNVMTGNGRILQWYSLI</sequence>
<gene>
    <name evidence="1" type="ORF">EDS130_LOCUS28942</name>
</gene>
<organism evidence="1 2">
    <name type="scientific">Adineta ricciae</name>
    <name type="common">Rotifer</name>
    <dbReference type="NCBI Taxonomy" id="249248"/>
    <lineage>
        <taxon>Eukaryota</taxon>
        <taxon>Metazoa</taxon>
        <taxon>Spiralia</taxon>
        <taxon>Gnathifera</taxon>
        <taxon>Rotifera</taxon>
        <taxon>Eurotatoria</taxon>
        <taxon>Bdelloidea</taxon>
        <taxon>Adinetida</taxon>
        <taxon>Adinetidae</taxon>
        <taxon>Adineta</taxon>
    </lineage>
</organism>
<comment type="caution">
    <text evidence="1">The sequence shown here is derived from an EMBL/GenBank/DDBJ whole genome shotgun (WGS) entry which is preliminary data.</text>
</comment>
<dbReference type="Proteomes" id="UP000663852">
    <property type="component" value="Unassembled WGS sequence"/>
</dbReference>
<dbReference type="EMBL" id="CAJNOJ010000192">
    <property type="protein sequence ID" value="CAF1269303.1"/>
    <property type="molecule type" value="Genomic_DNA"/>
</dbReference>
<proteinExistence type="predicted"/>